<dbReference type="InterPro" id="IPR051624">
    <property type="entry name" value="RMD1/Sad1-interacting"/>
</dbReference>
<evidence type="ECO:0000313" key="4">
    <source>
        <dbReference type="EMBL" id="EWM23871.1"/>
    </source>
</evidence>
<dbReference type="AlphaFoldDB" id="W7TTF7"/>
<dbReference type="Proteomes" id="UP000019335">
    <property type="component" value="Chromosome 15"/>
</dbReference>
<feature type="compositionally biased region" description="Polar residues" evidence="2">
    <location>
        <begin position="55"/>
        <end position="64"/>
    </location>
</feature>
<accession>W7TTF7</accession>
<comment type="caution">
    <text evidence="4">The sequence shown here is derived from an EMBL/GenBank/DDBJ whole genome shotgun (WGS) entry which is preliminary data.</text>
</comment>
<feature type="compositionally biased region" description="Polar residues" evidence="2">
    <location>
        <begin position="100"/>
        <end position="116"/>
    </location>
</feature>
<proteinExistence type="inferred from homology"/>
<organism evidence="4 5">
    <name type="scientific">Nannochloropsis gaditana</name>
    <dbReference type="NCBI Taxonomy" id="72520"/>
    <lineage>
        <taxon>Eukaryota</taxon>
        <taxon>Sar</taxon>
        <taxon>Stramenopiles</taxon>
        <taxon>Ochrophyta</taxon>
        <taxon>Eustigmatophyceae</taxon>
        <taxon>Eustigmatales</taxon>
        <taxon>Monodopsidaceae</taxon>
        <taxon>Nannochloropsis</taxon>
    </lineage>
</organism>
<evidence type="ECO:0000259" key="3">
    <source>
        <dbReference type="Pfam" id="PF02582"/>
    </source>
</evidence>
<evidence type="ECO:0000256" key="1">
    <source>
        <dbReference type="ARBA" id="ARBA00008306"/>
    </source>
</evidence>
<dbReference type="EMBL" id="AZIL01001421">
    <property type="protein sequence ID" value="EWM23871.1"/>
    <property type="molecule type" value="Genomic_DNA"/>
</dbReference>
<feature type="region of interest" description="Disordered" evidence="2">
    <location>
        <begin position="99"/>
        <end position="163"/>
    </location>
</feature>
<protein>
    <recommendedName>
        <fullName evidence="3">DUF155 domain-containing protein</fullName>
    </recommendedName>
</protein>
<dbReference type="OrthoDB" id="18302at2759"/>
<gene>
    <name evidence="4" type="ORF">Naga_100202g3</name>
</gene>
<dbReference type="PANTHER" id="PTHR16255:SF6">
    <property type="entry name" value="PROTEIN RETARDED ROOT GROWTH-LIKE"/>
    <property type="match status" value="1"/>
</dbReference>
<feature type="region of interest" description="Disordered" evidence="2">
    <location>
        <begin position="34"/>
        <end position="69"/>
    </location>
</feature>
<evidence type="ECO:0000256" key="2">
    <source>
        <dbReference type="SAM" id="MobiDB-lite"/>
    </source>
</evidence>
<reference evidence="4 5" key="1">
    <citation type="journal article" date="2014" name="Mol. Plant">
        <title>Chromosome Scale Genome Assembly and Transcriptome Profiling of Nannochloropsis gaditana in Nitrogen Depletion.</title>
        <authorList>
            <person name="Corteggiani Carpinelli E."/>
            <person name="Telatin A."/>
            <person name="Vitulo N."/>
            <person name="Forcato C."/>
            <person name="D'Angelo M."/>
            <person name="Schiavon R."/>
            <person name="Vezzi A."/>
            <person name="Giacometti G.M."/>
            <person name="Morosinotto T."/>
            <person name="Valle G."/>
        </authorList>
    </citation>
    <scope>NUCLEOTIDE SEQUENCE [LARGE SCALE GENOMIC DNA]</scope>
    <source>
        <strain evidence="4 5">B-31</strain>
    </source>
</reference>
<evidence type="ECO:0000313" key="5">
    <source>
        <dbReference type="Proteomes" id="UP000019335"/>
    </source>
</evidence>
<comment type="similarity">
    <text evidence="1">Belongs to the RMD1/sif2 family.</text>
</comment>
<sequence>MLLSTGRQFTQWVGVVSSSTVSILRGSKRSLGSFTTPLASMRPGPHAVDGRRPHGNTSKTSLTPTRGWRRGVSREPACLYMGWNHFWVRFTPHNRGRFASLSSQASPQSNLKQSKTGMGISRRGTPPSSPLAASKPSTGSLEVDGEVDSLTTDPPPSLPPSLPAPLPVIEPSGGRVSVMAFYVGQNLDLVSVVQANFLSQQGYKMSDDLLLVPLEDKGERKHSSQEGTVWKNVQSALVVFKHGSVVFFNVPDGEQAKYLHSLSRHCGEVVPQSHRFRETLECWVRPWQEKYHVMGQDVVQLRELNEDSIKVLADVIGHSVALNFYNKKADRMLEDFRVLNNSVEGSGVFTEMDKKDLFKLVALNNKILTDAMSSGLLEQSKPAWNFNRLDALWNDLRDEFSIGERFGKVEHKISHVQSNTKFFLEVLNHQKSNKLEWIIIVLIAAEIVLSCIDLYHQILVQ</sequence>
<dbReference type="GO" id="GO:0005739">
    <property type="term" value="C:mitochondrion"/>
    <property type="evidence" value="ECO:0007669"/>
    <property type="project" value="UniProtKB-ARBA"/>
</dbReference>
<keyword evidence="5" id="KW-1185">Reference proteome</keyword>
<name>W7TTF7_9STRA</name>
<dbReference type="InterPro" id="IPR003734">
    <property type="entry name" value="DUF155"/>
</dbReference>
<feature type="domain" description="DUF155" evidence="3">
    <location>
        <begin position="238"/>
        <end position="407"/>
    </location>
</feature>
<feature type="compositionally biased region" description="Pro residues" evidence="2">
    <location>
        <begin position="153"/>
        <end position="163"/>
    </location>
</feature>
<dbReference type="PANTHER" id="PTHR16255">
    <property type="entry name" value="REQUIRED FOR MEIOTIC NUCLEAR DIVISION PROTEIN 1 HOMOLOG"/>
    <property type="match status" value="1"/>
</dbReference>
<dbReference type="Pfam" id="PF02582">
    <property type="entry name" value="DUF155"/>
    <property type="match status" value="1"/>
</dbReference>